<keyword evidence="2" id="KW-1185">Reference proteome</keyword>
<evidence type="ECO:0000313" key="1">
    <source>
        <dbReference type="EMBL" id="MBC5621667.1"/>
    </source>
</evidence>
<accession>A0ABR7D176</accession>
<protein>
    <recommendedName>
        <fullName evidence="3">Helicase ATP-binding domain-containing protein</fullName>
    </recommendedName>
</protein>
<comment type="caution">
    <text evidence="1">The sequence shown here is derived from an EMBL/GenBank/DDBJ whole genome shotgun (WGS) entry which is preliminary data.</text>
</comment>
<proteinExistence type="predicted"/>
<dbReference type="Proteomes" id="UP000646484">
    <property type="component" value="Unassembled WGS sequence"/>
</dbReference>
<name>A0ABR7D176_9BACT</name>
<evidence type="ECO:0008006" key="3">
    <source>
        <dbReference type="Google" id="ProtNLM"/>
    </source>
</evidence>
<reference evidence="1 2" key="1">
    <citation type="submission" date="2020-08" db="EMBL/GenBank/DDBJ databases">
        <title>Genome public.</title>
        <authorList>
            <person name="Liu C."/>
            <person name="Sun Q."/>
        </authorList>
    </citation>
    <scope>NUCLEOTIDE SEQUENCE [LARGE SCALE GENOMIC DNA]</scope>
    <source>
        <strain evidence="1 2">NSJ-56</strain>
    </source>
</reference>
<gene>
    <name evidence="1" type="ORF">H8S64_11215</name>
</gene>
<sequence length="243" mass="27700">MVVDEFHYILGDASFKSEVNLRLLDSLKEYPHITYLSATPILDQFIEQLDVLKGVVYYQLKWEEKETVEVIREKSPTPMAAGVGIVSMYKRGDYPVLLVDGKQVYSKECIIFLNSVTNILNIIKQCELSPEEVNIIVGASEDNNKLIKELGEGFNKGRIPLRGEKHKMFTFCTSTSYAGCDFYSECASTFVISDNRKLNTTIDIGTDLVQIAGRQRLESNPFRKRLYFIYNTGIEDIDDTTFE</sequence>
<dbReference type="EMBL" id="JACOOH010000004">
    <property type="protein sequence ID" value="MBC5621667.1"/>
    <property type="molecule type" value="Genomic_DNA"/>
</dbReference>
<organism evidence="1 2">
    <name type="scientific">Butyricimonas hominis</name>
    <dbReference type="NCBI Taxonomy" id="2763032"/>
    <lineage>
        <taxon>Bacteria</taxon>
        <taxon>Pseudomonadati</taxon>
        <taxon>Bacteroidota</taxon>
        <taxon>Bacteroidia</taxon>
        <taxon>Bacteroidales</taxon>
        <taxon>Odoribacteraceae</taxon>
        <taxon>Butyricimonas</taxon>
    </lineage>
</organism>
<dbReference type="RefSeq" id="WP_099291454.1">
    <property type="nucleotide sequence ID" value="NZ_JACOOH010000004.1"/>
</dbReference>
<evidence type="ECO:0000313" key="2">
    <source>
        <dbReference type="Proteomes" id="UP000646484"/>
    </source>
</evidence>